<keyword evidence="1" id="KW-1133">Transmembrane helix</keyword>
<dbReference type="Gene3D" id="3.40.50.410">
    <property type="entry name" value="von Willebrand factor, type A domain"/>
    <property type="match status" value="1"/>
</dbReference>
<dbReference type="SMART" id="SM00327">
    <property type="entry name" value="VWA"/>
    <property type="match status" value="1"/>
</dbReference>
<name>A0A9D7LUZ1_9RHOO</name>
<feature type="transmembrane region" description="Helical" evidence="1">
    <location>
        <begin position="92"/>
        <end position="112"/>
    </location>
</feature>
<evidence type="ECO:0000313" key="4">
    <source>
        <dbReference type="Proteomes" id="UP000808146"/>
    </source>
</evidence>
<dbReference type="EMBL" id="JADKBR010000015">
    <property type="protein sequence ID" value="MBK8890787.1"/>
    <property type="molecule type" value="Genomic_DNA"/>
</dbReference>
<evidence type="ECO:0000256" key="1">
    <source>
        <dbReference type="SAM" id="Phobius"/>
    </source>
</evidence>
<dbReference type="PROSITE" id="PS50234">
    <property type="entry name" value="VWFA"/>
    <property type="match status" value="1"/>
</dbReference>
<comment type="caution">
    <text evidence="3">The sequence shown here is derived from an EMBL/GenBank/DDBJ whole genome shotgun (WGS) entry which is preliminary data.</text>
</comment>
<evidence type="ECO:0000259" key="2">
    <source>
        <dbReference type="PROSITE" id="PS50234"/>
    </source>
</evidence>
<organism evidence="3 4">
    <name type="scientific">Candidatus Dechloromonas phosphorivorans</name>
    <dbReference type="NCBI Taxonomy" id="2899244"/>
    <lineage>
        <taxon>Bacteria</taxon>
        <taxon>Pseudomonadati</taxon>
        <taxon>Pseudomonadota</taxon>
        <taxon>Betaproteobacteria</taxon>
        <taxon>Rhodocyclales</taxon>
        <taxon>Azonexaceae</taxon>
        <taxon>Dechloromonas</taxon>
    </lineage>
</organism>
<feature type="transmembrane region" description="Helical" evidence="1">
    <location>
        <begin position="29"/>
        <end position="49"/>
    </location>
</feature>
<evidence type="ECO:0000313" key="3">
    <source>
        <dbReference type="EMBL" id="MBK8890787.1"/>
    </source>
</evidence>
<proteinExistence type="predicted"/>
<sequence>MSERLAELWSVLWAAVTSPKPLSWPVGDAALALNWPLLLLVLPLPWLLARRWQAYETRREALHTPFFAPLVQATQTPTHRGAVVLEHTRIEAVVLSLAWLALVLAATQPVWIEPPLTKIVPRRDLLLALDISQSMETPDVPAGSAGGKTIARIEAAKQAIDDFISRRDGDRLGLVVFGDGAYLSVPFTEDHALVRQMLTETRTGLAGPRTKLGEAIGLGIKLFDASKAPSRVMVLLTDGADTGSRIPPETAARVAEERKVVIHTVALGQPGNAVDKVDTATLQTIARITHGRFALAGRADELQSVAQLDALETRNHDTLIHRPQRPLHQWPLGAAVLLPLVWQLVRALVALVQSLRRSLARSSNRSSVPGEVPHA</sequence>
<dbReference type="Proteomes" id="UP000808146">
    <property type="component" value="Unassembled WGS sequence"/>
</dbReference>
<dbReference type="AlphaFoldDB" id="A0A9D7LUZ1"/>
<dbReference type="InterPro" id="IPR050768">
    <property type="entry name" value="UPF0353/GerABKA_families"/>
</dbReference>
<keyword evidence="1" id="KW-0812">Transmembrane</keyword>
<feature type="domain" description="VWFA" evidence="2">
    <location>
        <begin position="124"/>
        <end position="319"/>
    </location>
</feature>
<dbReference type="SUPFAM" id="SSF53300">
    <property type="entry name" value="vWA-like"/>
    <property type="match status" value="1"/>
</dbReference>
<dbReference type="InterPro" id="IPR036465">
    <property type="entry name" value="vWFA_dom_sf"/>
</dbReference>
<gene>
    <name evidence="3" type="ORF">IPN75_10545</name>
</gene>
<dbReference type="Pfam" id="PF13519">
    <property type="entry name" value="VWA_2"/>
    <property type="match status" value="1"/>
</dbReference>
<reference evidence="3" key="1">
    <citation type="submission" date="2020-10" db="EMBL/GenBank/DDBJ databases">
        <title>Connecting structure to function with the recovery of over 1000 high-quality activated sludge metagenome-assembled genomes encoding full-length rRNA genes using long-read sequencing.</title>
        <authorList>
            <person name="Singleton C.M."/>
            <person name="Petriglieri F."/>
            <person name="Kristensen J.M."/>
            <person name="Kirkegaard R.H."/>
            <person name="Michaelsen T.Y."/>
            <person name="Andersen M.H."/>
            <person name="Karst S.M."/>
            <person name="Dueholm M.S."/>
            <person name="Nielsen P.H."/>
            <person name="Albertsen M."/>
        </authorList>
    </citation>
    <scope>NUCLEOTIDE SEQUENCE</scope>
    <source>
        <strain evidence="3">OdNE_18-Q3-R46-58_BAT3C.305</strain>
    </source>
</reference>
<protein>
    <submittedName>
        <fullName evidence="3">VWA domain-containing protein</fullName>
    </submittedName>
</protein>
<accession>A0A9D7LUZ1</accession>
<dbReference type="PANTHER" id="PTHR22550">
    <property type="entry name" value="SPORE GERMINATION PROTEIN"/>
    <property type="match status" value="1"/>
</dbReference>
<keyword evidence="1" id="KW-0472">Membrane</keyword>
<dbReference type="PANTHER" id="PTHR22550:SF18">
    <property type="entry name" value="VWFA DOMAIN-CONTAINING PROTEIN"/>
    <property type="match status" value="1"/>
</dbReference>
<dbReference type="InterPro" id="IPR002035">
    <property type="entry name" value="VWF_A"/>
</dbReference>